<comment type="catalytic activity">
    <reaction evidence="9">
        <text>Na(+)(in) + H(+)(out) = Na(+)(out) + H(+)(in)</text>
        <dbReference type="Rhea" id="RHEA:29419"/>
        <dbReference type="ChEBI" id="CHEBI:15378"/>
        <dbReference type="ChEBI" id="CHEBI:29101"/>
    </reaction>
</comment>
<keyword evidence="5" id="KW-0915">Sodium</keyword>
<comment type="catalytic activity">
    <reaction evidence="10">
        <text>K(+)(in) + H(+)(out) = K(+)(out) + H(+)(in)</text>
        <dbReference type="Rhea" id="RHEA:29467"/>
        <dbReference type="ChEBI" id="CHEBI:15378"/>
        <dbReference type="ChEBI" id="CHEBI:29103"/>
    </reaction>
</comment>
<evidence type="ECO:0000256" key="2">
    <source>
        <dbReference type="ARBA" id="ARBA00022448"/>
    </source>
</evidence>
<feature type="transmembrane region" description="Helical" evidence="13">
    <location>
        <begin position="335"/>
        <end position="359"/>
    </location>
</feature>
<comment type="similarity">
    <text evidence="11">Belongs to the monovalent cation:proton antiporter 1 (CPA1) transporter (TC 2.A.36) family.</text>
</comment>
<comment type="caution">
    <text evidence="15">The sequence shown here is derived from an EMBL/GenBank/DDBJ whole genome shotgun (WGS) entry which is preliminary data.</text>
</comment>
<feature type="domain" description="Cation/H+ exchanger transmembrane" evidence="14">
    <location>
        <begin position="19"/>
        <end position="427"/>
    </location>
</feature>
<feature type="transmembrane region" description="Helical" evidence="13">
    <location>
        <begin position="274"/>
        <end position="294"/>
    </location>
</feature>
<comment type="subcellular location">
    <subcellularLocation>
        <location evidence="1">Membrane</location>
        <topology evidence="1">Multi-pass membrane protein</topology>
    </subcellularLocation>
</comment>
<feature type="transmembrane region" description="Helical" evidence="13">
    <location>
        <begin position="139"/>
        <end position="158"/>
    </location>
</feature>
<evidence type="ECO:0000256" key="12">
    <source>
        <dbReference type="SAM" id="MobiDB-lite"/>
    </source>
</evidence>
<evidence type="ECO:0000256" key="3">
    <source>
        <dbReference type="ARBA" id="ARBA00022692"/>
    </source>
</evidence>
<evidence type="ECO:0000313" key="16">
    <source>
        <dbReference type="Proteomes" id="UP001190700"/>
    </source>
</evidence>
<dbReference type="GO" id="GO:0005886">
    <property type="term" value="C:plasma membrane"/>
    <property type="evidence" value="ECO:0007669"/>
    <property type="project" value="TreeGrafter"/>
</dbReference>
<keyword evidence="3 11" id="KW-0812">Transmembrane</keyword>
<reference evidence="15 16" key="1">
    <citation type="journal article" date="2015" name="Genome Biol. Evol.">
        <title>Comparative Genomics of a Bacterivorous Green Alga Reveals Evolutionary Causalities and Consequences of Phago-Mixotrophic Mode of Nutrition.</title>
        <authorList>
            <person name="Burns J.A."/>
            <person name="Paasch A."/>
            <person name="Narechania A."/>
            <person name="Kim E."/>
        </authorList>
    </citation>
    <scope>NUCLEOTIDE SEQUENCE [LARGE SCALE GENOMIC DNA]</scope>
    <source>
        <strain evidence="15 16">PLY_AMNH</strain>
    </source>
</reference>
<evidence type="ECO:0000256" key="4">
    <source>
        <dbReference type="ARBA" id="ARBA00022989"/>
    </source>
</evidence>
<evidence type="ECO:0000256" key="6">
    <source>
        <dbReference type="ARBA" id="ARBA00023065"/>
    </source>
</evidence>
<evidence type="ECO:0000256" key="7">
    <source>
        <dbReference type="ARBA" id="ARBA00023136"/>
    </source>
</evidence>
<keyword evidence="11" id="KW-0050">Antiport</keyword>
<dbReference type="Proteomes" id="UP001190700">
    <property type="component" value="Unassembled WGS sequence"/>
</dbReference>
<feature type="transmembrane region" description="Helical" evidence="13">
    <location>
        <begin position="165"/>
        <end position="185"/>
    </location>
</feature>
<feature type="transmembrane region" description="Helical" evidence="13">
    <location>
        <begin position="6"/>
        <end position="27"/>
    </location>
</feature>
<dbReference type="Gene3D" id="6.10.140.1330">
    <property type="match status" value="1"/>
</dbReference>
<feature type="transmembrane region" description="Helical" evidence="13">
    <location>
        <begin position="98"/>
        <end position="119"/>
    </location>
</feature>
<evidence type="ECO:0000256" key="1">
    <source>
        <dbReference type="ARBA" id="ARBA00004141"/>
    </source>
</evidence>
<dbReference type="InterPro" id="IPR004709">
    <property type="entry name" value="NaH_exchanger"/>
</dbReference>
<evidence type="ECO:0000259" key="14">
    <source>
        <dbReference type="Pfam" id="PF00999"/>
    </source>
</evidence>
<protein>
    <recommendedName>
        <fullName evidence="11">Sodium/hydrogen exchanger</fullName>
    </recommendedName>
</protein>
<dbReference type="GO" id="GO:0015386">
    <property type="term" value="F:potassium:proton antiporter activity"/>
    <property type="evidence" value="ECO:0007669"/>
    <property type="project" value="TreeGrafter"/>
</dbReference>
<feature type="transmembrane region" description="Helical" evidence="13">
    <location>
        <begin position="408"/>
        <end position="426"/>
    </location>
</feature>
<keyword evidence="7 13" id="KW-0472">Membrane</keyword>
<accession>A0AAE0LFW2</accession>
<evidence type="ECO:0000256" key="5">
    <source>
        <dbReference type="ARBA" id="ARBA00023053"/>
    </source>
</evidence>
<keyword evidence="8 11" id="KW-0739">Sodium transport</keyword>
<evidence type="ECO:0000256" key="11">
    <source>
        <dbReference type="RuleBase" id="RU003722"/>
    </source>
</evidence>
<dbReference type="PRINTS" id="PR01084">
    <property type="entry name" value="NAHEXCHNGR"/>
</dbReference>
<keyword evidence="4 13" id="KW-1133">Transmembrane helix</keyword>
<dbReference type="GO" id="GO:0098719">
    <property type="term" value="P:sodium ion import across plasma membrane"/>
    <property type="evidence" value="ECO:0007669"/>
    <property type="project" value="TreeGrafter"/>
</dbReference>
<evidence type="ECO:0000256" key="10">
    <source>
        <dbReference type="ARBA" id="ARBA00047912"/>
    </source>
</evidence>
<proteinExistence type="inferred from homology"/>
<name>A0AAE0LFW2_9CHLO</name>
<feature type="transmembrane region" description="Helical" evidence="13">
    <location>
        <begin position="205"/>
        <end position="231"/>
    </location>
</feature>
<organism evidence="15 16">
    <name type="scientific">Cymbomonas tetramitiformis</name>
    <dbReference type="NCBI Taxonomy" id="36881"/>
    <lineage>
        <taxon>Eukaryota</taxon>
        <taxon>Viridiplantae</taxon>
        <taxon>Chlorophyta</taxon>
        <taxon>Pyramimonadophyceae</taxon>
        <taxon>Pyramimonadales</taxon>
        <taxon>Pyramimonadaceae</taxon>
        <taxon>Cymbomonas</taxon>
    </lineage>
</organism>
<dbReference type="Pfam" id="PF00999">
    <property type="entry name" value="Na_H_Exchanger"/>
    <property type="match status" value="1"/>
</dbReference>
<gene>
    <name evidence="15" type="ORF">CYMTET_9040</name>
</gene>
<dbReference type="NCBIfam" id="TIGR00840">
    <property type="entry name" value="b_cpa1"/>
    <property type="match status" value="1"/>
</dbReference>
<keyword evidence="2 11" id="KW-0813">Transport</keyword>
<dbReference type="PANTHER" id="PTHR10110">
    <property type="entry name" value="SODIUM/HYDROGEN EXCHANGER"/>
    <property type="match status" value="1"/>
</dbReference>
<evidence type="ECO:0000256" key="13">
    <source>
        <dbReference type="SAM" id="Phobius"/>
    </source>
</evidence>
<evidence type="ECO:0000256" key="8">
    <source>
        <dbReference type="ARBA" id="ARBA00023201"/>
    </source>
</evidence>
<evidence type="ECO:0000313" key="15">
    <source>
        <dbReference type="EMBL" id="KAK3283250.1"/>
    </source>
</evidence>
<dbReference type="EMBL" id="LGRX02002943">
    <property type="protein sequence ID" value="KAK3283250.1"/>
    <property type="molecule type" value="Genomic_DNA"/>
</dbReference>
<feature type="transmembrane region" description="Helical" evidence="13">
    <location>
        <begin position="34"/>
        <end position="54"/>
    </location>
</feature>
<feature type="transmembrane region" description="Helical" evidence="13">
    <location>
        <begin position="306"/>
        <end position="323"/>
    </location>
</feature>
<keyword evidence="6 11" id="KW-0406">Ion transport</keyword>
<dbReference type="PANTHER" id="PTHR10110:SF187">
    <property type="entry name" value="SODIUM_HYDROGEN EXCHANGER"/>
    <property type="match status" value="1"/>
</dbReference>
<dbReference type="AlphaFoldDB" id="A0AAE0LFW2"/>
<dbReference type="GO" id="GO:0051453">
    <property type="term" value="P:regulation of intracellular pH"/>
    <property type="evidence" value="ECO:0007669"/>
    <property type="project" value="TreeGrafter"/>
</dbReference>
<evidence type="ECO:0000256" key="9">
    <source>
        <dbReference type="ARBA" id="ARBA00047524"/>
    </source>
</evidence>
<dbReference type="InterPro" id="IPR018422">
    <property type="entry name" value="Cation/H_exchanger_CPA1"/>
</dbReference>
<dbReference type="InterPro" id="IPR006153">
    <property type="entry name" value="Cation/H_exchanger_TM"/>
</dbReference>
<feature type="region of interest" description="Disordered" evidence="12">
    <location>
        <begin position="526"/>
        <end position="548"/>
    </location>
</feature>
<dbReference type="GO" id="GO:0015385">
    <property type="term" value="F:sodium:proton antiporter activity"/>
    <property type="evidence" value="ECO:0007669"/>
    <property type="project" value="InterPro"/>
</dbReference>
<feature type="transmembrane region" description="Helical" evidence="13">
    <location>
        <begin position="69"/>
        <end position="86"/>
    </location>
</feature>
<sequence length="582" mass="64185">MSSKYVGEDLVVCCVMLMVATLMCYFIQRHRFHYLPPSGAAMMLGMVLGGLFQIGPKAQFQGLSFEPEAFFYGLLPPIIYAAGFSLKQKAFFRNFSTIMLFAVVGTIISTLVFGFLTYALYAMGAISAKIFSKPLLECLIYGSLISAIDPVATLSVFADLAAKPLLYNLVFGESVLNDAVAIVLFKVLSSFHAQAEFTLATIPYVFVVFMAVSLGSILVGVACACLCALLLKGLKLNSPVEEASPSFDTVVYSYSLAFLSAYLSYLLAEAMGLSGIMSLFFTGICHAHYCFYNMTKESHLTITKSFDTIAFLCETFVFLYLGIQVPSMDHFLDPGLLLSAIPFCLISRALNIFPLAHLANKRRAVKIPMKMQMMQWACGLRGAIAYALSVNMPRGEQHQARAFEDTTLAIVIFSTLVFGGATGPLLKYLRLRESDTSEDDVNEGLNYQALEGDMAGALPPVQLQEESTGSRQELDENVMTDDTSELRAQRYTGFHKVWKGLDKKYFIPMFRVQGWEHIDDSLHFSPRAPRSRAGSQECRHPPFQAAPPPADLLAQAVTRLATKDGVVMEEFPQYEAPDLLDA</sequence>
<keyword evidence="16" id="KW-1185">Reference proteome</keyword>
<feature type="transmembrane region" description="Helical" evidence="13">
    <location>
        <begin position="251"/>
        <end position="268"/>
    </location>
</feature>